<dbReference type="GO" id="GO:0005886">
    <property type="term" value="C:plasma membrane"/>
    <property type="evidence" value="ECO:0007669"/>
    <property type="project" value="UniProtKB-SubCell"/>
</dbReference>
<evidence type="ECO:0000259" key="8">
    <source>
        <dbReference type="Pfam" id="PF06808"/>
    </source>
</evidence>
<dbReference type="NCBIfam" id="TIGR00786">
    <property type="entry name" value="dctM"/>
    <property type="match status" value="1"/>
</dbReference>
<evidence type="ECO:0000313" key="10">
    <source>
        <dbReference type="Proteomes" id="UP000464013"/>
    </source>
</evidence>
<evidence type="ECO:0000256" key="4">
    <source>
        <dbReference type="ARBA" id="ARBA00022692"/>
    </source>
</evidence>
<comment type="subcellular location">
    <subcellularLocation>
        <location evidence="1 7">Cell inner membrane</location>
        <topology evidence="1 7">Multi-pass membrane protein</topology>
    </subcellularLocation>
</comment>
<feature type="transmembrane region" description="Helical" evidence="7">
    <location>
        <begin position="324"/>
        <end position="356"/>
    </location>
</feature>
<dbReference type="KEGG" id="htx:EKK97_04810"/>
<dbReference type="EMBL" id="CP035042">
    <property type="protein sequence ID" value="QHC49070.1"/>
    <property type="molecule type" value="Genomic_DNA"/>
</dbReference>
<feature type="transmembrane region" description="Helical" evidence="7">
    <location>
        <begin position="224"/>
        <end position="247"/>
    </location>
</feature>
<feature type="transmembrane region" description="Helical" evidence="7">
    <location>
        <begin position="86"/>
        <end position="109"/>
    </location>
</feature>
<name>A0A6I6SMI1_9GAMM</name>
<reference evidence="9 10" key="1">
    <citation type="submission" date="2019-01" db="EMBL/GenBank/DDBJ databases">
        <title>Complete genome of a denitifying bacterium Halomons sp. BC-M4-5.</title>
        <authorList>
            <person name="Wang L."/>
            <person name="Shao Z."/>
        </authorList>
    </citation>
    <scope>NUCLEOTIDE SEQUENCE [LARGE SCALE GENOMIC DNA]</scope>
    <source>
        <strain evidence="9 10">BC-M4-5</strain>
    </source>
</reference>
<dbReference type="PANTHER" id="PTHR33362">
    <property type="entry name" value="SIALIC ACID TRAP TRANSPORTER PERMEASE PROTEIN SIAT-RELATED"/>
    <property type="match status" value="1"/>
</dbReference>
<dbReference type="InterPro" id="IPR004681">
    <property type="entry name" value="TRAP_DctM"/>
</dbReference>
<dbReference type="Pfam" id="PF06808">
    <property type="entry name" value="DctM"/>
    <property type="match status" value="1"/>
</dbReference>
<feature type="transmembrane region" description="Helical" evidence="7">
    <location>
        <begin position="115"/>
        <end position="132"/>
    </location>
</feature>
<keyword evidence="10" id="KW-1185">Reference proteome</keyword>
<keyword evidence="4 7" id="KW-0812">Transmembrane</keyword>
<organism evidence="9 10">
    <name type="scientific">Billgrantia tianxiuensis</name>
    <dbReference type="NCBI Taxonomy" id="2497861"/>
    <lineage>
        <taxon>Bacteria</taxon>
        <taxon>Pseudomonadati</taxon>
        <taxon>Pseudomonadota</taxon>
        <taxon>Gammaproteobacteria</taxon>
        <taxon>Oceanospirillales</taxon>
        <taxon>Halomonadaceae</taxon>
        <taxon>Billgrantia</taxon>
    </lineage>
</organism>
<comment type="function">
    <text evidence="7">Part of the tripartite ATP-independent periplasmic (TRAP) transport system.</text>
</comment>
<evidence type="ECO:0000256" key="1">
    <source>
        <dbReference type="ARBA" id="ARBA00004429"/>
    </source>
</evidence>
<keyword evidence="2" id="KW-1003">Cell membrane</keyword>
<feature type="transmembrane region" description="Helical" evidence="7">
    <location>
        <begin position="253"/>
        <end position="272"/>
    </location>
</feature>
<feature type="transmembrane region" description="Helical" evidence="7">
    <location>
        <begin position="284"/>
        <end position="304"/>
    </location>
</feature>
<proteinExistence type="inferred from homology"/>
<feature type="transmembrane region" description="Helical" evidence="7">
    <location>
        <begin position="139"/>
        <end position="164"/>
    </location>
</feature>
<feature type="transmembrane region" description="Helical" evidence="7">
    <location>
        <begin position="7"/>
        <end position="40"/>
    </location>
</feature>
<evidence type="ECO:0000256" key="5">
    <source>
        <dbReference type="ARBA" id="ARBA00022989"/>
    </source>
</evidence>
<keyword evidence="3 7" id="KW-0997">Cell inner membrane</keyword>
<dbReference type="RefSeq" id="WP_159549734.1">
    <property type="nucleotide sequence ID" value="NZ_CP035042.1"/>
</dbReference>
<dbReference type="AlphaFoldDB" id="A0A6I6SMI1"/>
<feature type="transmembrane region" description="Helical" evidence="7">
    <location>
        <begin position="412"/>
        <end position="435"/>
    </location>
</feature>
<dbReference type="Proteomes" id="UP000464013">
    <property type="component" value="Chromosome"/>
</dbReference>
<evidence type="ECO:0000256" key="7">
    <source>
        <dbReference type="RuleBase" id="RU369079"/>
    </source>
</evidence>
<sequence length="441" mass="47127">MPLEYYALAMIVAFFVLVMTGIPVGFVVAFVGFVFGFIGFDGWLFELLPSRIYGVVSNYTLLAIPLFVFMGVMLERSKIAERMLDVIGHLCGGLPGGMALAVIIVGVLLGAATGIVGAAIVTLTLMALPTLVRRGYKKTVACGTICAAGTLGQIIPPSLVLLVLADIMNLSVGSLFAAALVPGLLLAGMYLAYLLLLAFFFSADVPAIDEQERAAVSRRELGMDFVKVVVPPLLLIFAVLGSIIGGVAAPTEAASVGAVGALLLTIVSGRMTLPILSETVKTSLRISCMIFFVLIASQVFALAFRGLDGEFLIEAMFEWVPGGMYGTLIFMLLLIFFLGFFLEWIQISYIAVPLFLPFLASQGDMSMVWVAILIAMNLQTSFLTPPFGWSLLFMKGVAPPGITTGDIYKGAVPFVLIQILTLALIIVFPDVVLWLPAVVGW</sequence>
<keyword evidence="7" id="KW-0813">Transport</keyword>
<evidence type="ECO:0000256" key="6">
    <source>
        <dbReference type="ARBA" id="ARBA00023136"/>
    </source>
</evidence>
<keyword evidence="6 7" id="KW-0472">Membrane</keyword>
<dbReference type="InterPro" id="IPR010656">
    <property type="entry name" value="DctM"/>
</dbReference>
<feature type="domain" description="TRAP C4-dicarboxylate transport system permease DctM subunit" evidence="8">
    <location>
        <begin position="11"/>
        <end position="430"/>
    </location>
</feature>
<dbReference type="OrthoDB" id="9796052at2"/>
<feature type="transmembrane region" description="Helical" evidence="7">
    <location>
        <begin position="52"/>
        <end position="74"/>
    </location>
</feature>
<comment type="similarity">
    <text evidence="7">Belongs to the TRAP transporter large permease family.</text>
</comment>
<evidence type="ECO:0000313" key="9">
    <source>
        <dbReference type="EMBL" id="QHC49070.1"/>
    </source>
</evidence>
<accession>A0A6I6SMI1</accession>
<feature type="transmembrane region" description="Helical" evidence="7">
    <location>
        <begin position="176"/>
        <end position="203"/>
    </location>
</feature>
<comment type="subunit">
    <text evidence="7">The complex comprises the extracytoplasmic solute receptor protein and the two transmembrane proteins.</text>
</comment>
<keyword evidence="5 7" id="KW-1133">Transmembrane helix</keyword>
<dbReference type="PANTHER" id="PTHR33362:SF7">
    <property type="entry name" value="SLL1103 PROTEIN"/>
    <property type="match status" value="1"/>
</dbReference>
<protein>
    <recommendedName>
        <fullName evidence="7">TRAP transporter large permease protein</fullName>
    </recommendedName>
</protein>
<evidence type="ECO:0000256" key="3">
    <source>
        <dbReference type="ARBA" id="ARBA00022519"/>
    </source>
</evidence>
<evidence type="ECO:0000256" key="2">
    <source>
        <dbReference type="ARBA" id="ARBA00022475"/>
    </source>
</evidence>
<gene>
    <name evidence="9" type="ORF">EKK97_04810</name>
</gene>
<dbReference type="GO" id="GO:0022857">
    <property type="term" value="F:transmembrane transporter activity"/>
    <property type="evidence" value="ECO:0007669"/>
    <property type="project" value="UniProtKB-UniRule"/>
</dbReference>